<keyword evidence="3" id="KW-1185">Reference proteome</keyword>
<reference evidence="2 3" key="1">
    <citation type="submission" date="2019-09" db="EMBL/GenBank/DDBJ databases">
        <title>Whole genome sequences of isolates from the Mars Exploration Rovers.</title>
        <authorList>
            <person name="Seuylemezian A."/>
            <person name="Vaishampayan P."/>
        </authorList>
    </citation>
    <scope>NUCLEOTIDE SEQUENCE [LARGE SCALE GENOMIC DNA]</scope>
    <source>
        <strain evidence="2 3">MER_TA_151</strain>
    </source>
</reference>
<dbReference type="OrthoDB" id="2827528at2"/>
<feature type="transmembrane region" description="Helical" evidence="1">
    <location>
        <begin position="169"/>
        <end position="186"/>
    </location>
</feature>
<feature type="transmembrane region" description="Helical" evidence="1">
    <location>
        <begin position="60"/>
        <end position="78"/>
    </location>
</feature>
<sequence length="308" mass="34101">MINKENTYPNQSAGTSIKLFEGEKALIMTGILGFILAFSIKIISFIQGPVILPEGNLNDAFSFNAAIGSFILSIAAILPLARLSSPKRKFVRWSFVAASLYSYGIETIQNSRGLNPRFSQEAAPLDAIAGMLFGIVSLTIVLLGLFLMIQFFRIKRPFERPLLITGTRYAFLSVLLANAAGIWMILLQDRYIGASGNFILLHGIGFHALQTLIITAWLLERVQVDANMKNRLVHVGSISWMMSILFIGFQTALGRTIFEFSTLPILTALFLLIWLGTAIAGGWLYIRKSLLLIPFTNEDRNKHKKAGG</sequence>
<organism evidence="2 3">
    <name type="scientific">Niallia endozanthoxylica</name>
    <dbReference type="NCBI Taxonomy" id="2036016"/>
    <lineage>
        <taxon>Bacteria</taxon>
        <taxon>Bacillati</taxon>
        <taxon>Bacillota</taxon>
        <taxon>Bacilli</taxon>
        <taxon>Bacillales</taxon>
        <taxon>Bacillaceae</taxon>
        <taxon>Niallia</taxon>
    </lineage>
</organism>
<dbReference type="Proteomes" id="UP000326671">
    <property type="component" value="Unassembled WGS sequence"/>
</dbReference>
<keyword evidence="1" id="KW-0472">Membrane</keyword>
<proteinExistence type="predicted"/>
<comment type="caution">
    <text evidence="2">The sequence shown here is derived from an EMBL/GenBank/DDBJ whole genome shotgun (WGS) entry which is preliminary data.</text>
</comment>
<name>A0A5J5I3I4_9BACI</name>
<feature type="transmembrane region" description="Helical" evidence="1">
    <location>
        <begin position="90"/>
        <end position="108"/>
    </location>
</feature>
<keyword evidence="1" id="KW-1133">Transmembrane helix</keyword>
<gene>
    <name evidence="2" type="ORF">F4V44_04060</name>
</gene>
<feature type="transmembrane region" description="Helical" evidence="1">
    <location>
        <begin position="128"/>
        <end position="149"/>
    </location>
</feature>
<feature type="transmembrane region" description="Helical" evidence="1">
    <location>
        <begin position="25"/>
        <end position="48"/>
    </location>
</feature>
<evidence type="ECO:0000256" key="1">
    <source>
        <dbReference type="SAM" id="Phobius"/>
    </source>
</evidence>
<feature type="transmembrane region" description="Helical" evidence="1">
    <location>
        <begin position="231"/>
        <end position="253"/>
    </location>
</feature>
<protein>
    <submittedName>
        <fullName evidence="2">Uncharacterized protein</fullName>
    </submittedName>
</protein>
<dbReference type="RefSeq" id="WP_150438708.1">
    <property type="nucleotide sequence ID" value="NZ_VYKL01000010.1"/>
</dbReference>
<feature type="transmembrane region" description="Helical" evidence="1">
    <location>
        <begin position="198"/>
        <end position="219"/>
    </location>
</feature>
<evidence type="ECO:0000313" key="2">
    <source>
        <dbReference type="EMBL" id="KAA9028456.1"/>
    </source>
</evidence>
<keyword evidence="1" id="KW-0812">Transmembrane</keyword>
<accession>A0A5J5I3I4</accession>
<dbReference type="EMBL" id="VYKL01000010">
    <property type="protein sequence ID" value="KAA9028456.1"/>
    <property type="molecule type" value="Genomic_DNA"/>
</dbReference>
<feature type="transmembrane region" description="Helical" evidence="1">
    <location>
        <begin position="265"/>
        <end position="286"/>
    </location>
</feature>
<evidence type="ECO:0000313" key="3">
    <source>
        <dbReference type="Proteomes" id="UP000326671"/>
    </source>
</evidence>
<dbReference type="AlphaFoldDB" id="A0A5J5I3I4"/>